<evidence type="ECO:0000256" key="1">
    <source>
        <dbReference type="SAM" id="Phobius"/>
    </source>
</evidence>
<keyword evidence="1" id="KW-0472">Membrane</keyword>
<feature type="transmembrane region" description="Helical" evidence="1">
    <location>
        <begin position="27"/>
        <end position="50"/>
    </location>
</feature>
<keyword evidence="1" id="KW-0812">Transmembrane</keyword>
<accession>A0A514LDB0</accession>
<dbReference type="AlphaFoldDB" id="A0A514LDB0"/>
<sequence length="56" mass="6068">MAMGSIITAVAILSVFSFFRELKRRNFVGVGFSAISILVFGFFGVMTLFVSGAPEM</sequence>
<dbReference type="OrthoDB" id="2355718at2"/>
<dbReference type="InterPro" id="IPR024490">
    <property type="entry name" value="DUF2759"/>
</dbReference>
<evidence type="ECO:0000313" key="3">
    <source>
        <dbReference type="Proteomes" id="UP000319756"/>
    </source>
</evidence>
<dbReference type="KEGG" id="sale:EPH95_00525"/>
<dbReference type="Proteomes" id="UP000319756">
    <property type="component" value="Chromosome"/>
</dbReference>
<dbReference type="Pfam" id="PF10958">
    <property type="entry name" value="DUF2759"/>
    <property type="match status" value="1"/>
</dbReference>
<protein>
    <submittedName>
        <fullName evidence="2">DUF2759 family protein</fullName>
    </submittedName>
</protein>
<dbReference type="RefSeq" id="WP_142086402.1">
    <property type="nucleotide sequence ID" value="NZ_CP035485.1"/>
</dbReference>
<evidence type="ECO:0000313" key="2">
    <source>
        <dbReference type="EMBL" id="QDI89843.1"/>
    </source>
</evidence>
<dbReference type="EMBL" id="CP035485">
    <property type="protein sequence ID" value="QDI89843.1"/>
    <property type="molecule type" value="Genomic_DNA"/>
</dbReference>
<keyword evidence="1" id="KW-1133">Transmembrane helix</keyword>
<proteinExistence type="predicted"/>
<gene>
    <name evidence="2" type="ORF">EPH95_00525</name>
</gene>
<name>A0A514LDB0_9BACI</name>
<reference evidence="3" key="1">
    <citation type="submission" date="2019-01" db="EMBL/GenBank/DDBJ databases">
        <title>Genomic analysis of Salicibibacter sp. NKC3-5.</title>
        <authorList>
            <person name="Oh Y.J."/>
        </authorList>
    </citation>
    <scope>NUCLEOTIDE SEQUENCE [LARGE SCALE GENOMIC DNA]</scope>
    <source>
        <strain evidence="3">NKC3-5</strain>
    </source>
</reference>
<keyword evidence="3" id="KW-1185">Reference proteome</keyword>
<organism evidence="2 3">
    <name type="scientific">Salicibibacter halophilus</name>
    <dbReference type="NCBI Taxonomy" id="2502791"/>
    <lineage>
        <taxon>Bacteria</taxon>
        <taxon>Bacillati</taxon>
        <taxon>Bacillota</taxon>
        <taxon>Bacilli</taxon>
        <taxon>Bacillales</taxon>
        <taxon>Bacillaceae</taxon>
        <taxon>Salicibibacter</taxon>
    </lineage>
</organism>